<accession>A0A3D9KSF2</accession>
<dbReference type="GO" id="GO:0000160">
    <property type="term" value="P:phosphorelay signal transduction system"/>
    <property type="evidence" value="ECO:0007669"/>
    <property type="project" value="UniProtKB-KW"/>
</dbReference>
<evidence type="ECO:0000256" key="3">
    <source>
        <dbReference type="ARBA" id="ARBA00022553"/>
    </source>
</evidence>
<dbReference type="InterPro" id="IPR005467">
    <property type="entry name" value="His_kinase_dom"/>
</dbReference>
<keyword evidence="3" id="KW-0597">Phosphoprotein</keyword>
<feature type="transmembrane region" description="Helical" evidence="9">
    <location>
        <begin position="132"/>
        <end position="150"/>
    </location>
</feature>
<feature type="transmembrane region" description="Helical" evidence="9">
    <location>
        <begin position="195"/>
        <end position="216"/>
    </location>
</feature>
<protein>
    <recommendedName>
        <fullName evidence="2">histidine kinase</fullName>
        <ecNumber evidence="2">2.7.13.3</ecNumber>
    </recommendedName>
</protein>
<evidence type="ECO:0000256" key="6">
    <source>
        <dbReference type="ARBA" id="ARBA00022777"/>
    </source>
</evidence>
<dbReference type="SMART" id="SM00387">
    <property type="entry name" value="HATPase_c"/>
    <property type="match status" value="1"/>
</dbReference>
<keyword evidence="9" id="KW-0472">Membrane</keyword>
<dbReference type="PANTHER" id="PTHR43065:SF10">
    <property type="entry name" value="PEROXIDE STRESS-ACTIVATED HISTIDINE KINASE MAK3"/>
    <property type="match status" value="1"/>
</dbReference>
<evidence type="ECO:0000256" key="8">
    <source>
        <dbReference type="ARBA" id="ARBA00023012"/>
    </source>
</evidence>
<dbReference type="Pfam" id="PF02518">
    <property type="entry name" value="HATPase_c"/>
    <property type="match status" value="1"/>
</dbReference>
<evidence type="ECO:0000313" key="12">
    <source>
        <dbReference type="Proteomes" id="UP000256977"/>
    </source>
</evidence>
<dbReference type="Gene3D" id="3.30.565.10">
    <property type="entry name" value="Histidine kinase-like ATPase, C-terminal domain"/>
    <property type="match status" value="1"/>
</dbReference>
<dbReference type="InterPro" id="IPR004358">
    <property type="entry name" value="Sig_transdc_His_kin-like_C"/>
</dbReference>
<feature type="transmembrane region" description="Helical" evidence="9">
    <location>
        <begin position="66"/>
        <end position="90"/>
    </location>
</feature>
<keyword evidence="12" id="KW-1185">Reference proteome</keyword>
<dbReference type="Proteomes" id="UP000256977">
    <property type="component" value="Unassembled WGS sequence"/>
</dbReference>
<evidence type="ECO:0000256" key="7">
    <source>
        <dbReference type="ARBA" id="ARBA00022840"/>
    </source>
</evidence>
<evidence type="ECO:0000259" key="10">
    <source>
        <dbReference type="PROSITE" id="PS50109"/>
    </source>
</evidence>
<evidence type="ECO:0000256" key="1">
    <source>
        <dbReference type="ARBA" id="ARBA00000085"/>
    </source>
</evidence>
<sequence length="477" mass="53017">MLFVWIALWAVALILLLADPRSAVNRRLSAVALCGGAGALAATLSETFIPYIHEYRPHVGLENTLYSVQAAASLTSYYGLPYFFLLFALAYRPVRLQGVLRWSIPLLLLLPVAYCLAFTPPYNEVRPISHSLVVWWAVPYFLLAAVIVLFKKTGYRSLSHTHWTICLAVLPTVLMSMVMSYVLPSLGMLRMWRYNVWFVGIGVAVFLIGLFTYGFLGMRLLVDRRRLDSTLRAVTSGTAILHHAIKNDVGKMRLFTEKMKSYAESTNQPELVEDLGVVQAASSHIQEMISRVHRRTEDLEIRPQDVRLDELVRETIKPLVPRLGQVRLELDLAEGWRCLIDPAQTGEALGNVVSNALEAMNGRGVLVVALKEGKRELTLEVRDSGPGMSRAQAVRALEPFYTTKGGMGGFGLGLPYAYHVVRKHGGALHLRSKAGEGTSVYMVFPKKRVQAVKASSISSLSSSLSVSRSIREFREEG</sequence>
<evidence type="ECO:0000256" key="5">
    <source>
        <dbReference type="ARBA" id="ARBA00022741"/>
    </source>
</evidence>
<dbReference type="GO" id="GO:0005524">
    <property type="term" value="F:ATP binding"/>
    <property type="evidence" value="ECO:0007669"/>
    <property type="project" value="UniProtKB-KW"/>
</dbReference>
<dbReference type="RefSeq" id="WP_116058775.1">
    <property type="nucleotide sequence ID" value="NZ_QRDZ01000001.1"/>
</dbReference>
<feature type="transmembrane region" description="Helical" evidence="9">
    <location>
        <begin position="102"/>
        <end position="120"/>
    </location>
</feature>
<dbReference type="InterPro" id="IPR036890">
    <property type="entry name" value="HATPase_C_sf"/>
</dbReference>
<evidence type="ECO:0000256" key="4">
    <source>
        <dbReference type="ARBA" id="ARBA00022679"/>
    </source>
</evidence>
<dbReference type="SUPFAM" id="SSF55874">
    <property type="entry name" value="ATPase domain of HSP90 chaperone/DNA topoisomerase II/histidine kinase"/>
    <property type="match status" value="1"/>
</dbReference>
<keyword evidence="7" id="KW-0067">ATP-binding</keyword>
<feature type="transmembrane region" description="Helical" evidence="9">
    <location>
        <begin position="162"/>
        <end position="183"/>
    </location>
</feature>
<reference evidence="11 12" key="1">
    <citation type="submission" date="2018-07" db="EMBL/GenBank/DDBJ databases">
        <title>Genomic Encyclopedia of Type Strains, Phase III (KMG-III): the genomes of soil and plant-associated and newly described type strains.</title>
        <authorList>
            <person name="Whitman W."/>
        </authorList>
    </citation>
    <scope>NUCLEOTIDE SEQUENCE [LARGE SCALE GENOMIC DNA]</scope>
    <source>
        <strain evidence="11 12">CECT 7287</strain>
    </source>
</reference>
<dbReference type="PRINTS" id="PR00344">
    <property type="entry name" value="BCTRLSENSOR"/>
</dbReference>
<comment type="caution">
    <text evidence="11">The sequence shown here is derived from an EMBL/GenBank/DDBJ whole genome shotgun (WGS) entry which is preliminary data.</text>
</comment>
<dbReference type="EC" id="2.7.13.3" evidence="2"/>
<keyword evidence="4" id="KW-0808">Transferase</keyword>
<gene>
    <name evidence="11" type="ORF">DFP98_101300</name>
</gene>
<dbReference type="InterPro" id="IPR003594">
    <property type="entry name" value="HATPase_dom"/>
</dbReference>
<dbReference type="PANTHER" id="PTHR43065">
    <property type="entry name" value="SENSOR HISTIDINE KINASE"/>
    <property type="match status" value="1"/>
</dbReference>
<keyword evidence="9" id="KW-1133">Transmembrane helix</keyword>
<dbReference type="GO" id="GO:0004673">
    <property type="term" value="F:protein histidine kinase activity"/>
    <property type="evidence" value="ECO:0007669"/>
    <property type="project" value="UniProtKB-EC"/>
</dbReference>
<evidence type="ECO:0000313" key="11">
    <source>
        <dbReference type="EMBL" id="RED89324.1"/>
    </source>
</evidence>
<evidence type="ECO:0000256" key="9">
    <source>
        <dbReference type="SAM" id="Phobius"/>
    </source>
</evidence>
<comment type="catalytic activity">
    <reaction evidence="1">
        <text>ATP + protein L-histidine = ADP + protein N-phospho-L-histidine.</text>
        <dbReference type="EC" id="2.7.13.3"/>
    </reaction>
</comment>
<feature type="domain" description="Histidine kinase" evidence="10">
    <location>
        <begin position="240"/>
        <end position="448"/>
    </location>
</feature>
<keyword evidence="5" id="KW-0547">Nucleotide-binding</keyword>
<keyword evidence="8" id="KW-0902">Two-component regulatory system</keyword>
<dbReference type="PROSITE" id="PS50109">
    <property type="entry name" value="HIS_KIN"/>
    <property type="match status" value="1"/>
</dbReference>
<dbReference type="EMBL" id="QRDZ01000001">
    <property type="protein sequence ID" value="RED89324.1"/>
    <property type="molecule type" value="Genomic_DNA"/>
</dbReference>
<proteinExistence type="predicted"/>
<dbReference type="OrthoDB" id="9121833at2"/>
<keyword evidence="6 11" id="KW-0418">Kinase</keyword>
<organism evidence="11 12">
    <name type="scientific">Cohnella phaseoli</name>
    <dbReference type="NCBI Taxonomy" id="456490"/>
    <lineage>
        <taxon>Bacteria</taxon>
        <taxon>Bacillati</taxon>
        <taxon>Bacillota</taxon>
        <taxon>Bacilli</taxon>
        <taxon>Bacillales</taxon>
        <taxon>Paenibacillaceae</taxon>
        <taxon>Cohnella</taxon>
    </lineage>
</organism>
<name>A0A3D9KSF2_9BACL</name>
<keyword evidence="9" id="KW-0812">Transmembrane</keyword>
<dbReference type="AlphaFoldDB" id="A0A3D9KSF2"/>
<evidence type="ECO:0000256" key="2">
    <source>
        <dbReference type="ARBA" id="ARBA00012438"/>
    </source>
</evidence>